<name>A0A0G4GGC8_VITBC</name>
<feature type="compositionally biased region" description="Low complexity" evidence="1">
    <location>
        <begin position="111"/>
        <end position="123"/>
    </location>
</feature>
<dbReference type="Proteomes" id="UP000041254">
    <property type="component" value="Unassembled WGS sequence"/>
</dbReference>
<proteinExistence type="predicted"/>
<evidence type="ECO:0000313" key="2">
    <source>
        <dbReference type="EMBL" id="CEM28673.1"/>
    </source>
</evidence>
<dbReference type="AlphaFoldDB" id="A0A0G4GGC8"/>
<reference evidence="2 3" key="1">
    <citation type="submission" date="2014-11" db="EMBL/GenBank/DDBJ databases">
        <authorList>
            <person name="Zhu J."/>
            <person name="Qi W."/>
            <person name="Song R."/>
        </authorList>
    </citation>
    <scope>NUCLEOTIDE SEQUENCE [LARGE SCALE GENOMIC DNA]</scope>
</reference>
<evidence type="ECO:0000256" key="1">
    <source>
        <dbReference type="SAM" id="MobiDB-lite"/>
    </source>
</evidence>
<dbReference type="InParanoid" id="A0A0G4GGC8"/>
<accession>A0A0G4GGC8</accession>
<feature type="compositionally biased region" description="Basic and acidic residues" evidence="1">
    <location>
        <begin position="7"/>
        <end position="23"/>
    </location>
</feature>
<sequence>MVAETADQERAGACDKSERDCRNGTRSSRRRYERKSKSGPRSVQHRSLLARGEMGQEEQPRWLEHSSSFMVQGFANALYDGMVVGLQELASRCIGLIRKPHDKTEDEAQKTTKTSSTTIDTQDGCGWVHERHGEEDQYRTTAGGLGFGGEDYTKVTVHQDYGRGRQGRTDRGAAFPSDKEVTARLTMQASGFLDQNDMDSEASAATKGCRRWTFPAAYTEGRHCPQHMTFKRR</sequence>
<dbReference type="PhylomeDB" id="A0A0G4GGC8"/>
<evidence type="ECO:0000313" key="3">
    <source>
        <dbReference type="Proteomes" id="UP000041254"/>
    </source>
</evidence>
<keyword evidence="3" id="KW-1185">Reference proteome</keyword>
<protein>
    <submittedName>
        <fullName evidence="2">Uncharacterized protein</fullName>
    </submittedName>
</protein>
<gene>
    <name evidence="2" type="ORF">Vbra_17766</name>
</gene>
<feature type="region of interest" description="Disordered" evidence="1">
    <location>
        <begin position="1"/>
        <end position="60"/>
    </location>
</feature>
<dbReference type="VEuPathDB" id="CryptoDB:Vbra_17766"/>
<dbReference type="EMBL" id="CDMY01000656">
    <property type="protein sequence ID" value="CEM28673.1"/>
    <property type="molecule type" value="Genomic_DNA"/>
</dbReference>
<organism evidence="2 3">
    <name type="scientific">Vitrella brassicaformis (strain CCMP3155)</name>
    <dbReference type="NCBI Taxonomy" id="1169540"/>
    <lineage>
        <taxon>Eukaryota</taxon>
        <taxon>Sar</taxon>
        <taxon>Alveolata</taxon>
        <taxon>Colpodellida</taxon>
        <taxon>Vitrellaceae</taxon>
        <taxon>Vitrella</taxon>
    </lineage>
</organism>
<feature type="region of interest" description="Disordered" evidence="1">
    <location>
        <begin position="103"/>
        <end position="124"/>
    </location>
</feature>
<feature type="compositionally biased region" description="Basic residues" evidence="1">
    <location>
        <begin position="27"/>
        <end position="38"/>
    </location>
</feature>